<dbReference type="SUPFAM" id="SSF52540">
    <property type="entry name" value="P-loop containing nucleoside triphosphate hydrolases"/>
    <property type="match status" value="1"/>
</dbReference>
<dbReference type="Gene3D" id="3.30.450.90">
    <property type="match status" value="1"/>
</dbReference>
<dbReference type="GO" id="GO:0005886">
    <property type="term" value="C:plasma membrane"/>
    <property type="evidence" value="ECO:0007669"/>
    <property type="project" value="TreeGrafter"/>
</dbReference>
<dbReference type="InterPro" id="IPR001482">
    <property type="entry name" value="T2SS/T4SS_dom"/>
</dbReference>
<dbReference type="Proteomes" id="UP001160758">
    <property type="component" value="Unassembled WGS sequence"/>
</dbReference>
<dbReference type="Gene3D" id="3.40.50.300">
    <property type="entry name" value="P-loop containing nucleotide triphosphate hydrolases"/>
    <property type="match status" value="1"/>
</dbReference>
<dbReference type="AlphaFoldDB" id="A0AA43AJS7"/>
<keyword evidence="2" id="KW-0547">Nucleotide-binding</keyword>
<accession>A0AA43AJS7</accession>
<dbReference type="GO" id="GO:0005524">
    <property type="term" value="F:ATP binding"/>
    <property type="evidence" value="ECO:0007669"/>
    <property type="project" value="UniProtKB-KW"/>
</dbReference>
<reference evidence="5" key="1">
    <citation type="submission" date="2022-09" db="EMBL/GenBank/DDBJ databases">
        <title>Intensive care unit water sources are persistently colonized with multi-drug resistant bacteria and are the site of extensive horizontal gene transfer of antibiotic resistance genes.</title>
        <authorList>
            <person name="Diorio-Toth L."/>
        </authorList>
    </citation>
    <scope>NUCLEOTIDE SEQUENCE</scope>
    <source>
        <strain evidence="5">GD03796</strain>
    </source>
</reference>
<dbReference type="EMBL" id="JAOCFT010000002">
    <property type="protein sequence ID" value="MDH1900231.1"/>
    <property type="molecule type" value="Genomic_DNA"/>
</dbReference>
<dbReference type="PANTHER" id="PTHR30258:SF3">
    <property type="entry name" value="SLL1921 PROTEIN"/>
    <property type="match status" value="1"/>
</dbReference>
<sequence length="532" mass="58532">MTGSYVQAKENWLAALIWPIDGWGIYMNMAIKSTVSLIDDDEILALCREDKSCFVDENWVVYTSDPKSDNLNTIIAKVKVLLHGKEPKINLADSEVVLNALQVGSTLSVESTHQSTKHATDVAPTQVEDRLMGLLARCIKMGGSDIHILVKGQKTLIKCRIDGRLVDISAPQTKEYGAELTAYVFNGHSGSEESYSALIPNAGSFSKIIAVNNVQKAWDWRTSMLPVSSSSDDKDCTKTVLRLLTPIRDDIPSFADMGMDDDHVKIIELAFKQPQGAILFSGPTGSGKTTVAMAGLSTIEDGRNINTLEDPPEWTLDGVSQTRIDYGLTKKGKERDFAYYGKVMLRQDPDVIYFGEVRDQKSAAEFTHLSESGHLLIGTTHTSSATGIATKLVEHLRVPSVIASSPDVFSVFSHQRLIRVLCPHCSIPHEKATEEQQTTLRKALGDDLGHARVKNSSGCGKCVSGEKGRTLVMEVIVLTDDDRQFIAKGDALAWKIHLIQNGWKNIRHYALKKVRDGICDIHSAAEQVKELL</sequence>
<evidence type="ECO:0000313" key="6">
    <source>
        <dbReference type="Proteomes" id="UP001160758"/>
    </source>
</evidence>
<name>A0AA43AJS7_AERCA</name>
<organism evidence="5 6">
    <name type="scientific">Aeromonas caviae</name>
    <name type="common">Aeromonas punctata</name>
    <dbReference type="NCBI Taxonomy" id="648"/>
    <lineage>
        <taxon>Bacteria</taxon>
        <taxon>Pseudomonadati</taxon>
        <taxon>Pseudomonadota</taxon>
        <taxon>Gammaproteobacteria</taxon>
        <taxon>Aeromonadales</taxon>
        <taxon>Aeromonadaceae</taxon>
        <taxon>Aeromonas</taxon>
    </lineage>
</organism>
<evidence type="ECO:0000256" key="1">
    <source>
        <dbReference type="ARBA" id="ARBA00006611"/>
    </source>
</evidence>
<evidence type="ECO:0000259" key="4">
    <source>
        <dbReference type="Pfam" id="PF00437"/>
    </source>
</evidence>
<evidence type="ECO:0000256" key="3">
    <source>
        <dbReference type="ARBA" id="ARBA00022840"/>
    </source>
</evidence>
<evidence type="ECO:0000256" key="2">
    <source>
        <dbReference type="ARBA" id="ARBA00022741"/>
    </source>
</evidence>
<gene>
    <name evidence="5" type="ORF">N5I07_22325</name>
</gene>
<proteinExistence type="inferred from homology"/>
<comment type="similarity">
    <text evidence="1">Belongs to the GSP E family.</text>
</comment>
<dbReference type="PANTHER" id="PTHR30258">
    <property type="entry name" value="TYPE II SECRETION SYSTEM PROTEIN GSPE-RELATED"/>
    <property type="match status" value="1"/>
</dbReference>
<dbReference type="InterPro" id="IPR027417">
    <property type="entry name" value="P-loop_NTPase"/>
</dbReference>
<evidence type="ECO:0000313" key="5">
    <source>
        <dbReference type="EMBL" id="MDH1900231.1"/>
    </source>
</evidence>
<dbReference type="Pfam" id="PF00437">
    <property type="entry name" value="T2SSE"/>
    <property type="match status" value="1"/>
</dbReference>
<protein>
    <submittedName>
        <fullName evidence="5">ATPase, T2SS/T4P/T4SS family</fullName>
    </submittedName>
</protein>
<comment type="caution">
    <text evidence="5">The sequence shown here is derived from an EMBL/GenBank/DDBJ whole genome shotgun (WGS) entry which is preliminary data.</text>
</comment>
<dbReference type="GO" id="GO:0016887">
    <property type="term" value="F:ATP hydrolysis activity"/>
    <property type="evidence" value="ECO:0007669"/>
    <property type="project" value="TreeGrafter"/>
</dbReference>
<feature type="domain" description="Bacterial type II secretion system protein E" evidence="4">
    <location>
        <begin position="127"/>
        <end position="522"/>
    </location>
</feature>
<dbReference type="RefSeq" id="WP_210538357.1">
    <property type="nucleotide sequence ID" value="NZ_CP100393.1"/>
</dbReference>
<keyword evidence="3" id="KW-0067">ATP-binding</keyword>